<comment type="similarity">
    <text evidence="1">Belongs to the SAPS family.</text>
</comment>
<evidence type="ECO:0000256" key="1">
    <source>
        <dbReference type="ARBA" id="ARBA00006180"/>
    </source>
</evidence>
<feature type="region of interest" description="Disordered" evidence="3">
    <location>
        <begin position="1"/>
        <end position="43"/>
    </location>
</feature>
<dbReference type="EMBL" id="CAJNNV010030854">
    <property type="protein sequence ID" value="CAE8633916.1"/>
    <property type="molecule type" value="Genomic_DNA"/>
</dbReference>
<feature type="compositionally biased region" description="Polar residues" evidence="3">
    <location>
        <begin position="1"/>
        <end position="31"/>
    </location>
</feature>
<dbReference type="Proteomes" id="UP000654075">
    <property type="component" value="Unassembled WGS sequence"/>
</dbReference>
<keyword evidence="2" id="KW-0131">Cell cycle</keyword>
<evidence type="ECO:0000256" key="3">
    <source>
        <dbReference type="SAM" id="MobiDB-lite"/>
    </source>
</evidence>
<gene>
    <name evidence="4" type="ORF">PGLA1383_LOCUS49624</name>
</gene>
<dbReference type="PANTHER" id="PTHR12634">
    <property type="entry name" value="SIT4 YEAST -ASSOCIATING PROTEIN-RELATED"/>
    <property type="match status" value="1"/>
</dbReference>
<dbReference type="AlphaFoldDB" id="A0A813H8L1"/>
<evidence type="ECO:0000313" key="4">
    <source>
        <dbReference type="EMBL" id="CAE8633916.1"/>
    </source>
</evidence>
<name>A0A813H8L1_POLGL</name>
<evidence type="ECO:0000256" key="2">
    <source>
        <dbReference type="ARBA" id="ARBA00023306"/>
    </source>
</evidence>
<evidence type="ECO:0000313" key="5">
    <source>
        <dbReference type="Proteomes" id="UP000654075"/>
    </source>
</evidence>
<keyword evidence="5" id="KW-1185">Reference proteome</keyword>
<feature type="non-terminal residue" evidence="4">
    <location>
        <position position="1"/>
    </location>
</feature>
<dbReference type="InterPro" id="IPR007587">
    <property type="entry name" value="SAPS"/>
</dbReference>
<comment type="caution">
    <text evidence="4">The sequence shown here is derived from an EMBL/GenBank/DDBJ whole genome shotgun (WGS) entry which is preliminary data.</text>
</comment>
<accession>A0A813H8L1</accession>
<sequence>MALETQDNAAAGWTTFNDDQDNAASGWTTFNDDQENRHADDTAELSPSALLLRRLEEAPDSIVAELLDDGEDLIQEFRSGNACLVQRLCMPESLRILVQHIIWEPEEGVSPERARRRSHTAAELLVTCQSNGRSGLGGDDDDSVGARLADAFFAPLSIPAAGDSSASSSGSAWDLLWTLLLADEGSSGSAAWHVLAGYFCSTVSALWSRRRAEVAACLRARGPPQVLKSFLRLLDVRCIAELLVSLLCVEVPEQLVFPMDGLLQELLEGTEAVDNLAFVINSFLAQACHGRLFDGALVVQQISSPEVLVALMDQ</sequence>
<reference evidence="4" key="1">
    <citation type="submission" date="2021-02" db="EMBL/GenBank/DDBJ databases">
        <authorList>
            <person name="Dougan E. K."/>
            <person name="Rhodes N."/>
            <person name="Thang M."/>
            <person name="Chan C."/>
        </authorList>
    </citation>
    <scope>NUCLEOTIDE SEQUENCE</scope>
</reference>
<organism evidence="4 5">
    <name type="scientific">Polarella glacialis</name>
    <name type="common">Dinoflagellate</name>
    <dbReference type="NCBI Taxonomy" id="89957"/>
    <lineage>
        <taxon>Eukaryota</taxon>
        <taxon>Sar</taxon>
        <taxon>Alveolata</taxon>
        <taxon>Dinophyceae</taxon>
        <taxon>Suessiales</taxon>
        <taxon>Suessiaceae</taxon>
        <taxon>Polarella</taxon>
    </lineage>
</organism>
<protein>
    <submittedName>
        <fullName evidence="4">Uncharacterized protein</fullName>
    </submittedName>
</protein>
<dbReference type="GO" id="GO:0019903">
    <property type="term" value="F:protein phosphatase binding"/>
    <property type="evidence" value="ECO:0007669"/>
    <property type="project" value="InterPro"/>
</dbReference>
<proteinExistence type="inferred from homology"/>
<dbReference type="GO" id="GO:0019888">
    <property type="term" value="F:protein phosphatase regulator activity"/>
    <property type="evidence" value="ECO:0007669"/>
    <property type="project" value="TreeGrafter"/>
</dbReference>
<dbReference type="PANTHER" id="PTHR12634:SF8">
    <property type="entry name" value="FIERY MOUNTAIN, ISOFORM D"/>
    <property type="match status" value="1"/>
</dbReference>